<keyword evidence="3" id="KW-0067">ATP-binding</keyword>
<protein>
    <recommendedName>
        <fullName evidence="5">AAA+ ATPase domain-containing protein</fullName>
    </recommendedName>
</protein>
<dbReference type="InParanoid" id="A0A2K1QGS0"/>
<dbReference type="PANTHER" id="PTHR12169:SF2">
    <property type="entry name" value="AFG1P"/>
    <property type="match status" value="1"/>
</dbReference>
<dbReference type="Gene3D" id="3.40.50.300">
    <property type="entry name" value="P-loop containing nucleotide triphosphate hydrolases"/>
    <property type="match status" value="1"/>
</dbReference>
<dbReference type="GO" id="GO:0005524">
    <property type="term" value="F:ATP binding"/>
    <property type="evidence" value="ECO:0007669"/>
    <property type="project" value="UniProtKB-KW"/>
</dbReference>
<evidence type="ECO:0000256" key="3">
    <source>
        <dbReference type="ARBA" id="ARBA00022840"/>
    </source>
</evidence>
<keyword evidence="7" id="KW-1185">Reference proteome</keyword>
<feature type="region of interest" description="Disordered" evidence="4">
    <location>
        <begin position="742"/>
        <end position="762"/>
    </location>
</feature>
<evidence type="ECO:0000313" key="7">
    <source>
        <dbReference type="Proteomes" id="UP000243797"/>
    </source>
</evidence>
<dbReference type="Pfam" id="PF03969">
    <property type="entry name" value="AFG1_ATPase"/>
    <property type="match status" value="2"/>
</dbReference>
<dbReference type="GO" id="GO:0016887">
    <property type="term" value="F:ATP hydrolysis activity"/>
    <property type="evidence" value="ECO:0007669"/>
    <property type="project" value="InterPro"/>
</dbReference>
<keyword evidence="2" id="KW-0547">Nucleotide-binding</keyword>
<dbReference type="PANTHER" id="PTHR12169">
    <property type="entry name" value="ATPASE N2B"/>
    <property type="match status" value="1"/>
</dbReference>
<feature type="region of interest" description="Disordered" evidence="4">
    <location>
        <begin position="680"/>
        <end position="699"/>
    </location>
</feature>
<organism evidence="6 7">
    <name type="scientific">Sphaceloma murrayae</name>
    <dbReference type="NCBI Taxonomy" id="2082308"/>
    <lineage>
        <taxon>Eukaryota</taxon>
        <taxon>Fungi</taxon>
        <taxon>Dikarya</taxon>
        <taxon>Ascomycota</taxon>
        <taxon>Pezizomycotina</taxon>
        <taxon>Dothideomycetes</taxon>
        <taxon>Dothideomycetidae</taxon>
        <taxon>Myriangiales</taxon>
        <taxon>Elsinoaceae</taxon>
        <taxon>Sphaceloma</taxon>
    </lineage>
</organism>
<feature type="region of interest" description="Disordered" evidence="4">
    <location>
        <begin position="354"/>
        <end position="374"/>
    </location>
</feature>
<dbReference type="GO" id="GO:0005739">
    <property type="term" value="C:mitochondrion"/>
    <property type="evidence" value="ECO:0007669"/>
    <property type="project" value="TreeGrafter"/>
</dbReference>
<dbReference type="InterPro" id="IPR003593">
    <property type="entry name" value="AAA+_ATPase"/>
</dbReference>
<feature type="region of interest" description="Disordered" evidence="4">
    <location>
        <begin position="570"/>
        <end position="606"/>
    </location>
</feature>
<dbReference type="SMART" id="SM00382">
    <property type="entry name" value="AAA"/>
    <property type="match status" value="1"/>
</dbReference>
<dbReference type="EMBL" id="NKHZ01000088">
    <property type="protein sequence ID" value="PNS14080.1"/>
    <property type="molecule type" value="Genomic_DNA"/>
</dbReference>
<dbReference type="Proteomes" id="UP000243797">
    <property type="component" value="Unassembled WGS sequence"/>
</dbReference>
<accession>A0A2K1QGS0</accession>
<dbReference type="InterPro" id="IPR005654">
    <property type="entry name" value="ATPase_AFG1-like"/>
</dbReference>
<comment type="caution">
    <text evidence="6">The sequence shown here is derived from an EMBL/GenBank/DDBJ whole genome shotgun (WGS) entry which is preliminary data.</text>
</comment>
<feature type="domain" description="AAA+ ATPase" evidence="5">
    <location>
        <begin position="122"/>
        <end position="257"/>
    </location>
</feature>
<sequence length="762" mass="86326">MSFTAASKGLAITNPLVLYRALLATNQIVPDPAQHRLAIHLQKLYDRLKDYEPTVEYSERLSQISRALGPTGIAQAAQDAEDIQGVGRRGVWQSILSQREKKDSKALTRVLTSHELARDINSPKGLMLHGEVGTGKSMLIDLFADCLPNRKKKRWHFNTFILDVIGTLEQVRRDNLFKAAPSSPDDYSILVLARDLINKSPILFLDEFQLPDRAASKIMTNLMTSFFQLGGVLIATSNRMPEDLHKAAGITFSPPPPSRMDSLRWRLGIRSPSGKTRSSNMYAYEEEYSEFLDILKARCEVWEMENSKDYRRQESGTVAPMSKEEATWLLDEQQDIQKLADDLELTEELRMATAERADSVMSESSPQAPSNYHIQQDLSPQTSLSSLQSIVTELQAQGQLSSPTNWQPTTMRVYGRSVPVPRASSSISHWTFAELCSSLLGPADYLTLASTFHTIILTDVPVLTLSRKNEARRFITLLDALYEARCKLFITAAAGPDDIFFPDQENRQAGEEDSSDPVYAETLAEAYQDVTSPFRPNVLSSNPDYREDADTYYEAKREPDYTHARLSGILAPDALEDDPPNRVLRQRERQRERDAGPIDPDESRVRSRGVNFQATGAFTGEDERFAFKRARSRLWEMCGRKWWSRNEEGWWRPLPKDVRRWEATQAEKEKELERLMAAQAEREERERPKVKGDVVMGGSRGIDEKEDEVLFRHGASPFRTAREPPPKFSWAHVWGTVKWGKKAGAWGQGPDGLKDRKKAGEE</sequence>
<dbReference type="NCBIfam" id="NF040713">
    <property type="entry name" value="ZapE"/>
    <property type="match status" value="1"/>
</dbReference>
<feature type="compositionally biased region" description="Basic and acidic residues" evidence="4">
    <location>
        <begin position="752"/>
        <end position="762"/>
    </location>
</feature>
<feature type="compositionally biased region" description="Basic and acidic residues" evidence="4">
    <location>
        <begin position="680"/>
        <end position="692"/>
    </location>
</feature>
<evidence type="ECO:0000256" key="4">
    <source>
        <dbReference type="SAM" id="MobiDB-lite"/>
    </source>
</evidence>
<dbReference type="SUPFAM" id="SSF52540">
    <property type="entry name" value="P-loop containing nucleoside triphosphate hydrolases"/>
    <property type="match status" value="1"/>
</dbReference>
<dbReference type="OrthoDB" id="548867at2759"/>
<evidence type="ECO:0000256" key="2">
    <source>
        <dbReference type="ARBA" id="ARBA00022741"/>
    </source>
</evidence>
<reference evidence="6 7" key="1">
    <citation type="submission" date="2017-06" db="EMBL/GenBank/DDBJ databases">
        <title>Draft genome sequence of a variant of Elsinoe murrayae.</title>
        <authorList>
            <person name="Cheng Q."/>
        </authorList>
    </citation>
    <scope>NUCLEOTIDE SEQUENCE [LARGE SCALE GENOMIC DNA]</scope>
    <source>
        <strain evidence="6 7">CQ-2017a</strain>
    </source>
</reference>
<proteinExistence type="inferred from homology"/>
<evidence type="ECO:0000259" key="5">
    <source>
        <dbReference type="SMART" id="SM00382"/>
    </source>
</evidence>
<comment type="similarity">
    <text evidence="1">Belongs to the AFG1 ATPase family.</text>
</comment>
<name>A0A2K1QGS0_9PEZI</name>
<dbReference type="AlphaFoldDB" id="A0A2K1QGS0"/>
<dbReference type="CDD" id="cd00009">
    <property type="entry name" value="AAA"/>
    <property type="match status" value="1"/>
</dbReference>
<gene>
    <name evidence="6" type="ORF">CAC42_6593</name>
</gene>
<dbReference type="InterPro" id="IPR027417">
    <property type="entry name" value="P-loop_NTPase"/>
</dbReference>
<feature type="compositionally biased region" description="Polar residues" evidence="4">
    <location>
        <begin position="361"/>
        <end position="374"/>
    </location>
</feature>
<evidence type="ECO:0000256" key="1">
    <source>
        <dbReference type="ARBA" id="ARBA00010322"/>
    </source>
</evidence>
<feature type="compositionally biased region" description="Basic and acidic residues" evidence="4">
    <location>
        <begin position="585"/>
        <end position="605"/>
    </location>
</feature>
<evidence type="ECO:0000313" key="6">
    <source>
        <dbReference type="EMBL" id="PNS14080.1"/>
    </source>
</evidence>